<accession>A0ABT5LFL2</accession>
<sequence>MKMKLEHYQELKRLYVDTIKSVTSPDEINLSDTYDRYLEQVDAPNEQCKNIRLRWHFYFIAINKPGIYSDYYQNGRSGFRGILYSYLNDDNIDTALKKIVTELNFEQS</sequence>
<dbReference type="Proteomes" id="UP001217178">
    <property type="component" value="Unassembled WGS sequence"/>
</dbReference>
<keyword evidence="2" id="KW-1185">Reference proteome</keyword>
<proteinExistence type="predicted"/>
<gene>
    <name evidence="1" type="ORF">PSI23_10895</name>
</gene>
<dbReference type="RefSeq" id="WP_273555106.1">
    <property type="nucleotide sequence ID" value="NZ_JAQRFI010000022.1"/>
</dbReference>
<protein>
    <submittedName>
        <fullName evidence="1">Uncharacterized protein</fullName>
    </submittedName>
</protein>
<evidence type="ECO:0000313" key="2">
    <source>
        <dbReference type="Proteomes" id="UP001217178"/>
    </source>
</evidence>
<name>A0ABT5LFL2_9GAMM</name>
<dbReference type="EMBL" id="JAQRFI010000022">
    <property type="protein sequence ID" value="MDC9589790.1"/>
    <property type="molecule type" value="Genomic_DNA"/>
</dbReference>
<reference evidence="1 2" key="1">
    <citation type="submission" date="2023-02" db="EMBL/GenBank/DDBJ databases">
        <title>Entomopathogenic bacteria.</title>
        <authorList>
            <person name="Machado R.A."/>
        </authorList>
    </citation>
    <scope>NUCLEOTIDE SEQUENCE [LARGE SCALE GENOMIC DNA]</scope>
    <source>
        <strain evidence="1 2">XENO-10</strain>
    </source>
</reference>
<comment type="caution">
    <text evidence="1">The sequence shown here is derived from an EMBL/GenBank/DDBJ whole genome shotgun (WGS) entry which is preliminary data.</text>
</comment>
<evidence type="ECO:0000313" key="1">
    <source>
        <dbReference type="EMBL" id="MDC9589790.1"/>
    </source>
</evidence>
<organism evidence="1 2">
    <name type="scientific">Xenorhabdus yunnanensis</name>
    <dbReference type="NCBI Taxonomy" id="3025878"/>
    <lineage>
        <taxon>Bacteria</taxon>
        <taxon>Pseudomonadati</taxon>
        <taxon>Pseudomonadota</taxon>
        <taxon>Gammaproteobacteria</taxon>
        <taxon>Enterobacterales</taxon>
        <taxon>Morganellaceae</taxon>
        <taxon>Xenorhabdus</taxon>
    </lineage>
</organism>